<dbReference type="CDD" id="cd07377">
    <property type="entry name" value="WHTH_GntR"/>
    <property type="match status" value="1"/>
</dbReference>
<proteinExistence type="predicted"/>
<evidence type="ECO:0000313" key="6">
    <source>
        <dbReference type="Proteomes" id="UP000297736"/>
    </source>
</evidence>
<dbReference type="SUPFAM" id="SSF48008">
    <property type="entry name" value="GntR ligand-binding domain-like"/>
    <property type="match status" value="1"/>
</dbReference>
<dbReference type="InterPro" id="IPR036388">
    <property type="entry name" value="WH-like_DNA-bd_sf"/>
</dbReference>
<dbReference type="AlphaFoldDB" id="A0A4Z0KLS6"/>
<dbReference type="Pfam" id="PF07729">
    <property type="entry name" value="FCD"/>
    <property type="match status" value="1"/>
</dbReference>
<accession>A0A4Z0KLS6</accession>
<protein>
    <submittedName>
        <fullName evidence="5">GntR family transcriptional regulator</fullName>
    </submittedName>
</protein>
<keyword evidence="1" id="KW-0805">Transcription regulation</keyword>
<evidence type="ECO:0000256" key="1">
    <source>
        <dbReference type="ARBA" id="ARBA00023015"/>
    </source>
</evidence>
<dbReference type="InterPro" id="IPR000524">
    <property type="entry name" value="Tscrpt_reg_HTH_GntR"/>
</dbReference>
<gene>
    <name evidence="5" type="ORF">EB834_10765</name>
</gene>
<comment type="caution">
    <text evidence="5">The sequence shown here is derived from an EMBL/GenBank/DDBJ whole genome shotgun (WGS) entry which is preliminary data.</text>
</comment>
<dbReference type="Pfam" id="PF00392">
    <property type="entry name" value="GntR"/>
    <property type="match status" value="1"/>
</dbReference>
<evidence type="ECO:0000313" key="5">
    <source>
        <dbReference type="EMBL" id="TGD38646.1"/>
    </source>
</evidence>
<dbReference type="Gene3D" id="1.10.10.10">
    <property type="entry name" value="Winged helix-like DNA-binding domain superfamily/Winged helix DNA-binding domain"/>
    <property type="match status" value="1"/>
</dbReference>
<evidence type="ECO:0000259" key="4">
    <source>
        <dbReference type="PROSITE" id="PS50949"/>
    </source>
</evidence>
<dbReference type="SMART" id="SM00895">
    <property type="entry name" value="FCD"/>
    <property type="match status" value="1"/>
</dbReference>
<dbReference type="GO" id="GO:0003677">
    <property type="term" value="F:DNA binding"/>
    <property type="evidence" value="ECO:0007669"/>
    <property type="project" value="UniProtKB-KW"/>
</dbReference>
<dbReference type="SUPFAM" id="SSF46785">
    <property type="entry name" value="Winged helix' DNA-binding domain"/>
    <property type="match status" value="1"/>
</dbReference>
<dbReference type="PANTHER" id="PTHR43537:SF45">
    <property type="entry name" value="GNTR FAMILY REGULATORY PROTEIN"/>
    <property type="match status" value="1"/>
</dbReference>
<keyword evidence="3" id="KW-0804">Transcription</keyword>
<organism evidence="5 6">
    <name type="scientific">Brevibacterium aurantiacum</name>
    <dbReference type="NCBI Taxonomy" id="273384"/>
    <lineage>
        <taxon>Bacteria</taxon>
        <taxon>Bacillati</taxon>
        <taxon>Actinomycetota</taxon>
        <taxon>Actinomycetes</taxon>
        <taxon>Micrococcales</taxon>
        <taxon>Brevibacteriaceae</taxon>
        <taxon>Brevibacterium</taxon>
    </lineage>
</organism>
<dbReference type="PROSITE" id="PS50949">
    <property type="entry name" value="HTH_GNTR"/>
    <property type="match status" value="1"/>
</dbReference>
<name>A0A4Z0KLS6_BREAU</name>
<dbReference type="InterPro" id="IPR008920">
    <property type="entry name" value="TF_FadR/GntR_C"/>
</dbReference>
<evidence type="ECO:0000256" key="2">
    <source>
        <dbReference type="ARBA" id="ARBA00023125"/>
    </source>
</evidence>
<reference evidence="5 6" key="1">
    <citation type="submission" date="2018-10" db="EMBL/GenBank/DDBJ databases">
        <title>Brevibacterium genomes from Austrain hard cheese rinds.</title>
        <authorList>
            <person name="Anast J.M."/>
            <person name="Dzieciol M."/>
            <person name="Schultz D.L."/>
            <person name="Mann E."/>
            <person name="Wagner M."/>
            <person name="Schmitz-Esser S."/>
        </authorList>
    </citation>
    <scope>NUCLEOTIDE SEQUENCE [LARGE SCALE GENOMIC DNA]</scope>
    <source>
        <strain evidence="5 6">L261</strain>
    </source>
</reference>
<keyword evidence="2" id="KW-0238">DNA-binding</keyword>
<dbReference type="InterPro" id="IPR036390">
    <property type="entry name" value="WH_DNA-bd_sf"/>
</dbReference>
<dbReference type="SMART" id="SM00345">
    <property type="entry name" value="HTH_GNTR"/>
    <property type="match status" value="1"/>
</dbReference>
<dbReference type="PANTHER" id="PTHR43537">
    <property type="entry name" value="TRANSCRIPTIONAL REGULATOR, GNTR FAMILY"/>
    <property type="match status" value="1"/>
</dbReference>
<dbReference type="Proteomes" id="UP000297736">
    <property type="component" value="Unassembled WGS sequence"/>
</dbReference>
<dbReference type="InterPro" id="IPR011711">
    <property type="entry name" value="GntR_C"/>
</dbReference>
<feature type="domain" description="HTH gntR-type" evidence="4">
    <location>
        <begin position="71"/>
        <end position="138"/>
    </location>
</feature>
<dbReference type="Gene3D" id="1.20.120.530">
    <property type="entry name" value="GntR ligand-binding domain-like"/>
    <property type="match status" value="1"/>
</dbReference>
<dbReference type="GO" id="GO:0003700">
    <property type="term" value="F:DNA-binding transcription factor activity"/>
    <property type="evidence" value="ECO:0007669"/>
    <property type="project" value="InterPro"/>
</dbReference>
<sequence>MTVIPDNGSSACKEPPQREFKSFPQYNTSFIRSCIIHAETACRDKLRGTRAIGSTHQTATEGCGVDQESASTKRDVIVLGLRRKILGRELERGERLRQDQVAEWFSASITPVREALRILESEGLVSSEAHRGVRVAGVDIDRLKSLFITRKLTETFAIARATTRISRHELRQAEKLLEALDSASEEGDAMGRNTRNEEFHFFFYDRCGLPALRDDIATRWRAFPWDLTLDSSDRLNQVHSEHQAIVDAVKRIDPDAAATHLGDHITNGFLRLAESTTGEPVADPFDFDAD</sequence>
<dbReference type="EMBL" id="RHFF01000009">
    <property type="protein sequence ID" value="TGD38646.1"/>
    <property type="molecule type" value="Genomic_DNA"/>
</dbReference>
<evidence type="ECO:0000256" key="3">
    <source>
        <dbReference type="ARBA" id="ARBA00023163"/>
    </source>
</evidence>